<dbReference type="EMBL" id="JAOWKZ010000002">
    <property type="protein sequence ID" value="MCV2872415.1"/>
    <property type="molecule type" value="Genomic_DNA"/>
</dbReference>
<dbReference type="InterPro" id="IPR020550">
    <property type="entry name" value="Inositol_monophosphatase_CS"/>
</dbReference>
<name>A0ABT2ZMQ4_9RHOB</name>
<comment type="caution">
    <text evidence="4">The sequence shown here is derived from an EMBL/GenBank/DDBJ whole genome shotgun (WGS) entry which is preliminary data.</text>
</comment>
<reference evidence="4 5" key="1">
    <citation type="submission" date="2022-10" db="EMBL/GenBank/DDBJ databases">
        <title>Defluviimonas sp. nov., isolated from ocean surface sediments.</title>
        <authorList>
            <person name="He W."/>
            <person name="Wang L."/>
            <person name="Zhang D.-F."/>
        </authorList>
    </citation>
    <scope>NUCLEOTIDE SEQUENCE [LARGE SCALE GENOMIC DNA]</scope>
    <source>
        <strain evidence="4 5">WL0050</strain>
    </source>
</reference>
<dbReference type="Gene3D" id="3.40.190.80">
    <property type="match status" value="1"/>
</dbReference>
<keyword evidence="3" id="KW-0460">Magnesium</keyword>
<evidence type="ECO:0000256" key="2">
    <source>
        <dbReference type="ARBA" id="ARBA00022723"/>
    </source>
</evidence>
<proteinExistence type="inferred from homology"/>
<sequence length="259" mass="27740">MPASDLDLLIEAAREAGRIARGFFRRDPGIWQKPGDAGPVTEADLAVNRMLHAELAAARPDYGWLSEETPDDGARLRAERCFIIDPIDGTRAFIEGDTSWSHSLAVAVGGQITAAVVFLPMRDALYAATEDGAATLNHAPIRASAKAKAGEATLLTAKSNLSPDLWKAGAPPPFTRKFRASVAWRLCLVAEGRFDAMLTLRPSWEWDIAAGDLIARRAGATVTDRQGARLSYNAADPRVAGVIAAPGPLWSTLREGLIS</sequence>
<dbReference type="CDD" id="cd01638">
    <property type="entry name" value="CysQ"/>
    <property type="match status" value="1"/>
</dbReference>
<dbReference type="PRINTS" id="PR00377">
    <property type="entry name" value="IMPHPHTASES"/>
</dbReference>
<dbReference type="SUPFAM" id="SSF56655">
    <property type="entry name" value="Carbohydrate phosphatase"/>
    <property type="match status" value="1"/>
</dbReference>
<organism evidence="4 5">
    <name type="scientific">Albidovulum litorale</name>
    <dbReference type="NCBI Taxonomy" id="2984134"/>
    <lineage>
        <taxon>Bacteria</taxon>
        <taxon>Pseudomonadati</taxon>
        <taxon>Pseudomonadota</taxon>
        <taxon>Alphaproteobacteria</taxon>
        <taxon>Rhodobacterales</taxon>
        <taxon>Paracoccaceae</taxon>
        <taxon>Albidovulum</taxon>
    </lineage>
</organism>
<dbReference type="Gene3D" id="3.30.540.10">
    <property type="entry name" value="Fructose-1,6-Bisphosphatase, subunit A, domain 1"/>
    <property type="match status" value="1"/>
</dbReference>
<keyword evidence="2" id="KW-0479">Metal-binding</keyword>
<evidence type="ECO:0000313" key="5">
    <source>
        <dbReference type="Proteomes" id="UP001652564"/>
    </source>
</evidence>
<dbReference type="RefSeq" id="WP_263739597.1">
    <property type="nucleotide sequence ID" value="NZ_JAOWKZ010000002.1"/>
</dbReference>
<comment type="similarity">
    <text evidence="1">Belongs to the inositol monophosphatase superfamily.</text>
</comment>
<evidence type="ECO:0000256" key="3">
    <source>
        <dbReference type="ARBA" id="ARBA00022842"/>
    </source>
</evidence>
<dbReference type="Pfam" id="PF00459">
    <property type="entry name" value="Inositol_P"/>
    <property type="match status" value="1"/>
</dbReference>
<dbReference type="PANTHER" id="PTHR20854">
    <property type="entry name" value="INOSITOL MONOPHOSPHATASE"/>
    <property type="match status" value="1"/>
</dbReference>
<dbReference type="InterPro" id="IPR000760">
    <property type="entry name" value="Inositol_monophosphatase-like"/>
</dbReference>
<evidence type="ECO:0000256" key="1">
    <source>
        <dbReference type="ARBA" id="ARBA00009759"/>
    </source>
</evidence>
<dbReference type="PANTHER" id="PTHR20854:SF4">
    <property type="entry name" value="INOSITOL-1-MONOPHOSPHATASE-RELATED"/>
    <property type="match status" value="1"/>
</dbReference>
<keyword evidence="5" id="KW-1185">Reference proteome</keyword>
<gene>
    <name evidence="4" type="ORF">OEZ71_08915</name>
</gene>
<dbReference type="Proteomes" id="UP001652564">
    <property type="component" value="Unassembled WGS sequence"/>
</dbReference>
<protein>
    <submittedName>
        <fullName evidence="4">3'(2'),5'-bisphosphate nucleotidase CysQ</fullName>
    </submittedName>
</protein>
<dbReference type="PROSITE" id="PS00630">
    <property type="entry name" value="IMP_2"/>
    <property type="match status" value="1"/>
</dbReference>
<accession>A0ABT2ZMQ4</accession>
<evidence type="ECO:0000313" key="4">
    <source>
        <dbReference type="EMBL" id="MCV2872415.1"/>
    </source>
</evidence>